<feature type="transmembrane region" description="Helical" evidence="1">
    <location>
        <begin position="15"/>
        <end position="36"/>
    </location>
</feature>
<keyword evidence="3" id="KW-1185">Reference proteome</keyword>
<protein>
    <submittedName>
        <fullName evidence="2">Uncharacterized protein</fullName>
    </submittedName>
</protein>
<dbReference type="KEGG" id="mzh:Mzhil_0341"/>
<evidence type="ECO:0000313" key="2">
    <source>
        <dbReference type="EMBL" id="AEH60217.1"/>
    </source>
</evidence>
<dbReference type="Proteomes" id="UP000006622">
    <property type="component" value="Chromosome"/>
</dbReference>
<name>F7XP22_METZD</name>
<reference evidence="2" key="1">
    <citation type="submission" date="2010-07" db="EMBL/GenBank/DDBJ databases">
        <title>The complete genome of Methanosalsum zhilinae DSM 4017.</title>
        <authorList>
            <consortium name="US DOE Joint Genome Institute (JGI-PGF)"/>
            <person name="Lucas S."/>
            <person name="Copeland A."/>
            <person name="Lapidus A."/>
            <person name="Glavina del Rio T."/>
            <person name="Dalin E."/>
            <person name="Tice H."/>
            <person name="Bruce D."/>
            <person name="Goodwin L."/>
            <person name="Pitluck S."/>
            <person name="Kyrpides N."/>
            <person name="Mavromatis K."/>
            <person name="Ovchinnikova G."/>
            <person name="Daligault H."/>
            <person name="Detter J.C."/>
            <person name="Han C."/>
            <person name="Tapia R."/>
            <person name="Larimer F."/>
            <person name="Land M."/>
            <person name="Hauser L."/>
            <person name="Markowitz V."/>
            <person name="Cheng J.-F."/>
            <person name="Hugenholtz P."/>
            <person name="Woyke T."/>
            <person name="Wu D."/>
            <person name="Spring S."/>
            <person name="Schueler E."/>
            <person name="Brambilla E."/>
            <person name="Klenk H.-P."/>
            <person name="Eisen J.A."/>
        </authorList>
    </citation>
    <scope>NUCLEOTIDE SEQUENCE</scope>
    <source>
        <strain evidence="2">DSM 4017</strain>
    </source>
</reference>
<dbReference type="HOGENOM" id="CLU_220171_0_0_2"/>
<gene>
    <name evidence="2" type="ordered locus">Mzhil_0341</name>
</gene>
<keyword evidence="1" id="KW-0812">Transmembrane</keyword>
<sequence>MKEQLKFEPDSTDSLAIYLYIFGILLIVILYLSGVLG</sequence>
<dbReference type="EMBL" id="CP002101">
    <property type="protein sequence ID" value="AEH60217.1"/>
    <property type="molecule type" value="Genomic_DNA"/>
</dbReference>
<keyword evidence="1" id="KW-1133">Transmembrane helix</keyword>
<proteinExistence type="predicted"/>
<keyword evidence="1" id="KW-0472">Membrane</keyword>
<organism evidence="2 3">
    <name type="scientific">Methanosalsum zhilinae (strain DSM 4017 / NBRC 107636 / OCM 62 / WeN5)</name>
    <name type="common">Methanohalophilus zhilinae</name>
    <dbReference type="NCBI Taxonomy" id="679901"/>
    <lineage>
        <taxon>Archaea</taxon>
        <taxon>Methanobacteriati</taxon>
        <taxon>Methanobacteriota</taxon>
        <taxon>Stenosarchaea group</taxon>
        <taxon>Methanomicrobia</taxon>
        <taxon>Methanosarcinales</taxon>
        <taxon>Methanosarcinaceae</taxon>
        <taxon>Methanosalsum</taxon>
    </lineage>
</organism>
<dbReference type="AlphaFoldDB" id="F7XP22"/>
<evidence type="ECO:0000256" key="1">
    <source>
        <dbReference type="SAM" id="Phobius"/>
    </source>
</evidence>
<accession>F7XP22</accession>
<evidence type="ECO:0000313" key="3">
    <source>
        <dbReference type="Proteomes" id="UP000006622"/>
    </source>
</evidence>